<dbReference type="EMBL" id="MN739436">
    <property type="protein sequence ID" value="QHT04646.1"/>
    <property type="molecule type" value="Genomic_DNA"/>
</dbReference>
<dbReference type="AlphaFoldDB" id="A0A6C0CIP8"/>
<organism evidence="1">
    <name type="scientific">viral metagenome</name>
    <dbReference type="NCBI Taxonomy" id="1070528"/>
    <lineage>
        <taxon>unclassified sequences</taxon>
        <taxon>metagenomes</taxon>
        <taxon>organismal metagenomes</taxon>
    </lineage>
</organism>
<accession>A0A6C0CIP8</accession>
<protein>
    <submittedName>
        <fullName evidence="1">Uncharacterized protein</fullName>
    </submittedName>
</protein>
<proteinExistence type="predicted"/>
<sequence>MRCLARNVKYSVDPTGMSDKLKKVLDRIKKEAEMGNTLITCDYYSLRDEDVNQLETLEYSTHFHKDSWGNYDIRCISWSRIPRCKYSHI</sequence>
<reference evidence="1" key="1">
    <citation type="journal article" date="2020" name="Nature">
        <title>Giant virus diversity and host interactions through global metagenomics.</title>
        <authorList>
            <person name="Schulz F."/>
            <person name="Roux S."/>
            <person name="Paez-Espino D."/>
            <person name="Jungbluth S."/>
            <person name="Walsh D.A."/>
            <person name="Denef V.J."/>
            <person name="McMahon K.D."/>
            <person name="Konstantinidis K.T."/>
            <person name="Eloe-Fadrosh E.A."/>
            <person name="Kyrpides N.C."/>
            <person name="Woyke T."/>
        </authorList>
    </citation>
    <scope>NUCLEOTIDE SEQUENCE</scope>
    <source>
        <strain evidence="1">GVMAG-M-3300021343-4</strain>
    </source>
</reference>
<name>A0A6C0CIP8_9ZZZZ</name>
<evidence type="ECO:0000313" key="1">
    <source>
        <dbReference type="EMBL" id="QHT04646.1"/>
    </source>
</evidence>